<dbReference type="InterPro" id="IPR050361">
    <property type="entry name" value="MPP/UQCRC_Complex"/>
</dbReference>
<evidence type="ECO:0000259" key="3">
    <source>
        <dbReference type="Pfam" id="PF05193"/>
    </source>
</evidence>
<dbReference type="EMBL" id="JALJOS010000010">
    <property type="protein sequence ID" value="KAK9833900.1"/>
    <property type="molecule type" value="Genomic_DNA"/>
</dbReference>
<reference evidence="4 5" key="1">
    <citation type="journal article" date="2024" name="Nat. Commun.">
        <title>Phylogenomics reveals the evolutionary origins of lichenization in chlorophyte algae.</title>
        <authorList>
            <person name="Puginier C."/>
            <person name="Libourel C."/>
            <person name="Otte J."/>
            <person name="Skaloud P."/>
            <person name="Haon M."/>
            <person name="Grisel S."/>
            <person name="Petersen M."/>
            <person name="Berrin J.G."/>
            <person name="Delaux P.M."/>
            <person name="Dal Grande F."/>
            <person name="Keller J."/>
        </authorList>
    </citation>
    <scope>NUCLEOTIDE SEQUENCE [LARGE SCALE GENOMIC DNA]</scope>
    <source>
        <strain evidence="4 5">SAG 2145</strain>
    </source>
</reference>
<gene>
    <name evidence="4" type="ORF">WJX74_009454</name>
</gene>
<dbReference type="SUPFAM" id="SSF63411">
    <property type="entry name" value="LuxS/MPP-like metallohydrolase"/>
    <property type="match status" value="2"/>
</dbReference>
<dbReference type="AlphaFoldDB" id="A0AAW1RK97"/>
<organism evidence="4 5">
    <name type="scientific">Apatococcus lobatus</name>
    <dbReference type="NCBI Taxonomy" id="904363"/>
    <lineage>
        <taxon>Eukaryota</taxon>
        <taxon>Viridiplantae</taxon>
        <taxon>Chlorophyta</taxon>
        <taxon>core chlorophytes</taxon>
        <taxon>Trebouxiophyceae</taxon>
        <taxon>Chlorellales</taxon>
        <taxon>Chlorellaceae</taxon>
        <taxon>Apatococcus</taxon>
    </lineage>
</organism>
<comment type="caution">
    <text evidence="4">The sequence shown here is derived from an EMBL/GenBank/DDBJ whole genome shotgun (WGS) entry which is preliminary data.</text>
</comment>
<dbReference type="InterPro" id="IPR011249">
    <property type="entry name" value="Metalloenz_LuxS/M16"/>
</dbReference>
<feature type="domain" description="Peptidase M16 C-terminal" evidence="3">
    <location>
        <begin position="322"/>
        <end position="504"/>
    </location>
</feature>
<name>A0AAW1RK97_9CHLO</name>
<dbReference type="PANTHER" id="PTHR11851:SF225">
    <property type="entry name" value="NON-PEPTIDASE HOMOLOG YMXG"/>
    <property type="match status" value="1"/>
</dbReference>
<dbReference type="Proteomes" id="UP001438707">
    <property type="component" value="Unassembled WGS sequence"/>
</dbReference>
<dbReference type="GO" id="GO:0046872">
    <property type="term" value="F:metal ion binding"/>
    <property type="evidence" value="ECO:0007669"/>
    <property type="project" value="InterPro"/>
</dbReference>
<dbReference type="PANTHER" id="PTHR11851">
    <property type="entry name" value="METALLOPROTEASE"/>
    <property type="match status" value="1"/>
</dbReference>
<sequence length="595" mass="64924">MNLEGRISSLAGSLTPPVARQQRTGACWAAEGSGHPPRRVPAKGLRYGKDRPQQGRPVSAIRSKGTALAGLSVRGLGRAFTEGFAQGFGFSAALAALLCCSSCQPEMAYSAPDHAVDRYFSEMHDADATRQHFSSQSHILPPLPTYFPSLPNISLPDTKQATLPNGLRIFLLEDHEVPIVHGTLLMRGGQRASPSNKVGVAGISAQVQRSGGTQQLPGAQLDEALERRAASIESGAAGESVTFGFECLSEDTGDVMGLLADLVLRPAMPQRKLDFFRSQVLNVLEHINDDASVIPRRELSQLLYGRGSVYSRRPTPNQIQNLKMQDLKDFLARWERPDNTIFGISGDFDAGEMTELVEQKFGEWRPAPGQPQDVPQIPATPLADPSDYAGKAFLVDRPGQTQYNVALGEIGISLKDPDVYALDVLNDLLNSFGGRLFDQIRSREGLAYSVSGSWSSTPIDHPGLFMGGGETANIADFLRLLKTAFQRVIEDGFTDAEINMAKEQTLNGFVFNFASTEKQLARACIYALLDIPQDYLFTYKAGIEAVTKDDILQAARRHLHPEQQAIVVAGDRILLEQSLSRQGQPFEALDISFRD</sequence>
<feature type="region of interest" description="Disordered" evidence="1">
    <location>
        <begin position="28"/>
        <end position="57"/>
    </location>
</feature>
<dbReference type="Gene3D" id="3.30.830.10">
    <property type="entry name" value="Metalloenzyme, LuxS/M16 peptidase-like"/>
    <property type="match status" value="2"/>
</dbReference>
<dbReference type="InterPro" id="IPR011765">
    <property type="entry name" value="Pept_M16_N"/>
</dbReference>
<dbReference type="InterPro" id="IPR007863">
    <property type="entry name" value="Peptidase_M16_C"/>
</dbReference>
<dbReference type="Pfam" id="PF00675">
    <property type="entry name" value="Peptidase_M16"/>
    <property type="match status" value="1"/>
</dbReference>
<evidence type="ECO:0000256" key="1">
    <source>
        <dbReference type="SAM" id="MobiDB-lite"/>
    </source>
</evidence>
<accession>A0AAW1RK97</accession>
<keyword evidence="5" id="KW-1185">Reference proteome</keyword>
<evidence type="ECO:0008006" key="6">
    <source>
        <dbReference type="Google" id="ProtNLM"/>
    </source>
</evidence>
<proteinExistence type="predicted"/>
<evidence type="ECO:0000313" key="4">
    <source>
        <dbReference type="EMBL" id="KAK9833900.1"/>
    </source>
</evidence>
<evidence type="ECO:0000259" key="2">
    <source>
        <dbReference type="Pfam" id="PF00675"/>
    </source>
</evidence>
<protein>
    <recommendedName>
        <fullName evidence="6">Insulinase family protein</fullName>
    </recommendedName>
</protein>
<feature type="domain" description="Peptidase M16 N-terminal" evidence="2">
    <location>
        <begin position="172"/>
        <end position="293"/>
    </location>
</feature>
<dbReference type="Pfam" id="PF05193">
    <property type="entry name" value="Peptidase_M16_C"/>
    <property type="match status" value="1"/>
</dbReference>
<evidence type="ECO:0000313" key="5">
    <source>
        <dbReference type="Proteomes" id="UP001438707"/>
    </source>
</evidence>